<name>A0A915IH13_ROMCU</name>
<reference evidence="2" key="1">
    <citation type="submission" date="2022-11" db="UniProtKB">
        <authorList>
            <consortium name="WormBaseParasite"/>
        </authorList>
    </citation>
    <scope>IDENTIFICATION</scope>
</reference>
<evidence type="ECO:0000313" key="1">
    <source>
        <dbReference type="Proteomes" id="UP000887565"/>
    </source>
</evidence>
<organism evidence="1 2">
    <name type="scientific">Romanomermis culicivorax</name>
    <name type="common">Nematode worm</name>
    <dbReference type="NCBI Taxonomy" id="13658"/>
    <lineage>
        <taxon>Eukaryota</taxon>
        <taxon>Metazoa</taxon>
        <taxon>Ecdysozoa</taxon>
        <taxon>Nematoda</taxon>
        <taxon>Enoplea</taxon>
        <taxon>Dorylaimia</taxon>
        <taxon>Mermithida</taxon>
        <taxon>Mermithoidea</taxon>
        <taxon>Mermithidae</taxon>
        <taxon>Romanomermis</taxon>
    </lineage>
</organism>
<accession>A0A915IH13</accession>
<evidence type="ECO:0000313" key="2">
    <source>
        <dbReference type="WBParaSite" id="nRc.2.0.1.t13461-RA"/>
    </source>
</evidence>
<sequence length="44" mass="5144">MAYPQYSPFEQPPEIADIQRIYFQYHSKTNCPVPLLGGHDFSAW</sequence>
<keyword evidence="1" id="KW-1185">Reference proteome</keyword>
<dbReference type="WBParaSite" id="nRc.2.0.1.t13461-RA">
    <property type="protein sequence ID" value="nRc.2.0.1.t13461-RA"/>
    <property type="gene ID" value="nRc.2.0.1.g13461"/>
</dbReference>
<dbReference type="Proteomes" id="UP000887565">
    <property type="component" value="Unplaced"/>
</dbReference>
<proteinExistence type="predicted"/>
<dbReference type="AlphaFoldDB" id="A0A915IH13"/>
<protein>
    <submittedName>
        <fullName evidence="2">Uncharacterized protein</fullName>
    </submittedName>
</protein>